<dbReference type="InterPro" id="IPR011047">
    <property type="entry name" value="Quinoprotein_ADH-like_sf"/>
</dbReference>
<dbReference type="InterPro" id="IPR006311">
    <property type="entry name" value="TAT_signal"/>
</dbReference>
<proteinExistence type="predicted"/>
<dbReference type="InterPro" id="IPR018391">
    <property type="entry name" value="PQQ_b-propeller_rpt"/>
</dbReference>
<dbReference type="GeneID" id="91107645"/>
<geneLocation type="plasmid" evidence="3">
    <name>pNMX12-1_234</name>
</geneLocation>
<protein>
    <submittedName>
        <fullName evidence="3">PQQ-binding-like beta-propeller repeat protein</fullName>
    </submittedName>
</protein>
<organism evidence="3">
    <name type="scientific">Halobacterium sp. NMX12-1</name>
    <dbReference type="NCBI Taxonomy" id="3166650"/>
    <lineage>
        <taxon>Archaea</taxon>
        <taxon>Methanobacteriati</taxon>
        <taxon>Methanobacteriota</taxon>
        <taxon>Stenosarchaea group</taxon>
        <taxon>Halobacteria</taxon>
        <taxon>Halobacteriales</taxon>
        <taxon>Halobacteriaceae</taxon>
        <taxon>Halobacterium</taxon>
    </lineage>
</organism>
<dbReference type="InterPro" id="IPR015943">
    <property type="entry name" value="WD40/YVTN_repeat-like_dom_sf"/>
</dbReference>
<name>A0AAU8C8T9_9EURY</name>
<dbReference type="SUPFAM" id="SSF50998">
    <property type="entry name" value="Quinoprotein alcohol dehydrogenase-like"/>
    <property type="match status" value="2"/>
</dbReference>
<reference evidence="3" key="1">
    <citation type="submission" date="2024-06" db="EMBL/GenBank/DDBJ databases">
        <title>Genome Sequence of an extremely halophilic archaeon isolated from Permian era halite, Salado Formation, Carlsbad, New Mexico: Halobacterium sp. strain NMX12-1.</title>
        <authorList>
            <person name="Sotoa L."/>
            <person name="DasSarma P."/>
            <person name="Anton B.P."/>
            <person name="Vincze T."/>
            <person name="Verma I."/>
            <person name="Eralp B."/>
            <person name="Powers D.W."/>
            <person name="Dozier B.L."/>
            <person name="Roberts R.J."/>
            <person name="DasSarma S."/>
        </authorList>
    </citation>
    <scope>NUCLEOTIDE SEQUENCE</scope>
    <source>
        <strain evidence="3">NMX12-1</strain>
        <plasmid evidence="3">pNMX12-1_234</plasmid>
    </source>
</reference>
<dbReference type="Pfam" id="PF13360">
    <property type="entry name" value="PQQ_2"/>
    <property type="match status" value="1"/>
</dbReference>
<dbReference type="PROSITE" id="PS51257">
    <property type="entry name" value="PROKAR_LIPOPROTEIN"/>
    <property type="match status" value="1"/>
</dbReference>
<dbReference type="AlphaFoldDB" id="A0AAU8C8T9"/>
<evidence type="ECO:0000259" key="2">
    <source>
        <dbReference type="Pfam" id="PF13360"/>
    </source>
</evidence>
<feature type="domain" description="Pyrrolo-quinoline quinone repeat" evidence="2">
    <location>
        <begin position="112"/>
        <end position="264"/>
    </location>
</feature>
<keyword evidence="3" id="KW-0614">Plasmid</keyword>
<dbReference type="InterPro" id="IPR002372">
    <property type="entry name" value="PQQ_rpt_dom"/>
</dbReference>
<sequence length="465" mass="49451">MPSTSRRDALRLLGLAGAASVAGCSALGLDSGPNEQPPDAVGTTWTPAADSWPFEAANLQNTARSPRGAGTQPTVEWQNHRPEDRLGPFLSGELVAATPQRVFASAEFENERRLDAYDAVTGDHLWNRSLGDSSDYSVLRFGGLVDGTMYLAGSGAEVVAVDAADGTVRWRRNLGEHVASEVPEKYLSASTSRTAFSMLLTATPETVYVQSPYGIHGLAPADGAEQWRVYLGRQTESPALEDPYGLAVTDRRVWASYGGRVRSLFAVGVSEDGPEVQRVELPLGFPAEPVVTGDRQVALTHDVTWATSPVETLAVGATGDEVEWQFPGYAGDGAAAYSPLATDGERAFVCASYEQAAQFVVVALRASTGKLEWLHRESLANEDVAVSEGREFRLCQPAVAGDTLLVGYGTAPEQETGHGELLALARRDGGVEWRTDLSVAPQDLQVTSAGLYVGGQRGSVLALTN</sequence>
<evidence type="ECO:0000313" key="3">
    <source>
        <dbReference type="EMBL" id="XCF15181.1"/>
    </source>
</evidence>
<dbReference type="PANTHER" id="PTHR34512:SF30">
    <property type="entry name" value="OUTER MEMBRANE PROTEIN ASSEMBLY FACTOR BAMB"/>
    <property type="match status" value="1"/>
</dbReference>
<dbReference type="PANTHER" id="PTHR34512">
    <property type="entry name" value="CELL SURFACE PROTEIN"/>
    <property type="match status" value="1"/>
</dbReference>
<dbReference type="EMBL" id="CP159203">
    <property type="protein sequence ID" value="XCF15181.1"/>
    <property type="molecule type" value="Genomic_DNA"/>
</dbReference>
<evidence type="ECO:0000256" key="1">
    <source>
        <dbReference type="SAM" id="MobiDB-lite"/>
    </source>
</evidence>
<feature type="region of interest" description="Disordered" evidence="1">
    <location>
        <begin position="63"/>
        <end position="82"/>
    </location>
</feature>
<dbReference type="KEGG" id="hanx:ABSL23_00805"/>
<gene>
    <name evidence="3" type="ORF">ABSL23_00805</name>
</gene>
<dbReference type="PROSITE" id="PS51318">
    <property type="entry name" value="TAT"/>
    <property type="match status" value="1"/>
</dbReference>
<dbReference type="SMART" id="SM00564">
    <property type="entry name" value="PQQ"/>
    <property type="match status" value="2"/>
</dbReference>
<dbReference type="RefSeq" id="WP_353633295.1">
    <property type="nucleotide sequence ID" value="NZ_CP159203.1"/>
</dbReference>
<dbReference type="Gene3D" id="2.130.10.10">
    <property type="entry name" value="YVTN repeat-like/Quinoprotein amine dehydrogenase"/>
    <property type="match status" value="2"/>
</dbReference>
<accession>A0AAU8C8T9</accession>